<evidence type="ECO:0000313" key="2">
    <source>
        <dbReference type="WBParaSite" id="jg22551"/>
    </source>
</evidence>
<accession>A0A915DT13</accession>
<evidence type="ECO:0000313" key="1">
    <source>
        <dbReference type="Proteomes" id="UP000887574"/>
    </source>
</evidence>
<proteinExistence type="predicted"/>
<name>A0A915DT13_9BILA</name>
<reference evidence="2" key="1">
    <citation type="submission" date="2022-11" db="UniProtKB">
        <authorList>
            <consortium name="WormBaseParasite"/>
        </authorList>
    </citation>
    <scope>IDENTIFICATION</scope>
</reference>
<protein>
    <submittedName>
        <fullName evidence="2">Uncharacterized protein</fullName>
    </submittedName>
</protein>
<dbReference type="AlphaFoldDB" id="A0A915DT13"/>
<dbReference type="Proteomes" id="UP000887574">
    <property type="component" value="Unplaced"/>
</dbReference>
<keyword evidence="1" id="KW-1185">Reference proteome</keyword>
<dbReference type="WBParaSite" id="jg22551">
    <property type="protein sequence ID" value="jg22551"/>
    <property type="gene ID" value="jg22551"/>
</dbReference>
<sequence>MDDNVFGERFDELRRVNRRNTFEAIGSGRQALKMSFTNTSSRLKRHLDLDAALEKALIVIRLGVLHQSCHIKCTTVKLEVCTAVGQAVETN</sequence>
<organism evidence="1 2">
    <name type="scientific">Ditylenchus dipsaci</name>
    <dbReference type="NCBI Taxonomy" id="166011"/>
    <lineage>
        <taxon>Eukaryota</taxon>
        <taxon>Metazoa</taxon>
        <taxon>Ecdysozoa</taxon>
        <taxon>Nematoda</taxon>
        <taxon>Chromadorea</taxon>
        <taxon>Rhabditida</taxon>
        <taxon>Tylenchina</taxon>
        <taxon>Tylenchomorpha</taxon>
        <taxon>Sphaerularioidea</taxon>
        <taxon>Anguinidae</taxon>
        <taxon>Anguininae</taxon>
        <taxon>Ditylenchus</taxon>
    </lineage>
</organism>